<dbReference type="KEGG" id="goe:100897794"/>
<dbReference type="GO" id="GO:0003985">
    <property type="term" value="F:acetyl-CoA C-acetyltransferase activity"/>
    <property type="evidence" value="ECO:0007669"/>
    <property type="project" value="UniProtKB-EC"/>
</dbReference>
<dbReference type="InterPro" id="IPR020610">
    <property type="entry name" value="Thiolase_AS"/>
</dbReference>
<keyword evidence="9" id="KW-0630">Potassium</keyword>
<dbReference type="PANTHER" id="PTHR18919">
    <property type="entry name" value="ACETYL-COA C-ACYLTRANSFERASE"/>
    <property type="match status" value="1"/>
</dbReference>
<dbReference type="InterPro" id="IPR020613">
    <property type="entry name" value="Thiolase_CS"/>
</dbReference>
<dbReference type="FunFam" id="3.40.47.10:FF:000007">
    <property type="entry name" value="acetyl-CoA acetyltransferase, mitochondrial"/>
    <property type="match status" value="1"/>
</dbReference>
<dbReference type="Pfam" id="PF00108">
    <property type="entry name" value="Thiolase_N"/>
    <property type="match status" value="1"/>
</dbReference>
<dbReference type="GO" id="GO:0005739">
    <property type="term" value="C:mitochondrion"/>
    <property type="evidence" value="ECO:0007669"/>
    <property type="project" value="UniProtKB-SubCell"/>
</dbReference>
<feature type="active site" description="Acyl-thioester intermediate" evidence="12">
    <location>
        <position position="109"/>
    </location>
</feature>
<protein>
    <recommendedName>
        <fullName evidence="5">acetyl-CoA C-acetyltransferase</fullName>
        <ecNumber evidence="5">2.3.1.9</ecNumber>
    </recommendedName>
</protein>
<feature type="active site" description="Proton acceptor" evidence="12">
    <location>
        <position position="369"/>
    </location>
</feature>
<dbReference type="CDD" id="cd00751">
    <property type="entry name" value="thiolase"/>
    <property type="match status" value="1"/>
</dbReference>
<evidence type="ECO:0000259" key="15">
    <source>
        <dbReference type="Pfam" id="PF02803"/>
    </source>
</evidence>
<dbReference type="InterPro" id="IPR020615">
    <property type="entry name" value="Thiolase_acyl_enz_int_AS"/>
</dbReference>
<dbReference type="GO" id="GO:0046872">
    <property type="term" value="F:metal ion binding"/>
    <property type="evidence" value="ECO:0007669"/>
    <property type="project" value="UniProtKB-KW"/>
</dbReference>
<keyword evidence="8" id="KW-0809">Transit peptide</keyword>
<evidence type="ECO:0000256" key="13">
    <source>
        <dbReference type="RuleBase" id="RU003557"/>
    </source>
</evidence>
<dbReference type="SUPFAM" id="SSF53901">
    <property type="entry name" value="Thiolase-like"/>
    <property type="match status" value="2"/>
</dbReference>
<gene>
    <name evidence="17" type="primary">LOC100897794</name>
</gene>
<evidence type="ECO:0000256" key="8">
    <source>
        <dbReference type="ARBA" id="ARBA00022946"/>
    </source>
</evidence>
<accession>A0AAJ6QY65</accession>
<evidence type="ECO:0000256" key="11">
    <source>
        <dbReference type="ARBA" id="ARBA00023315"/>
    </source>
</evidence>
<evidence type="ECO:0000256" key="12">
    <source>
        <dbReference type="PIRSR" id="PIRSR000429-1"/>
    </source>
</evidence>
<dbReference type="InterPro" id="IPR016039">
    <property type="entry name" value="Thiolase-like"/>
</dbReference>
<dbReference type="PROSITE" id="PS00737">
    <property type="entry name" value="THIOLASE_2"/>
    <property type="match status" value="1"/>
</dbReference>
<dbReference type="PROSITE" id="PS00099">
    <property type="entry name" value="THIOLASE_3"/>
    <property type="match status" value="1"/>
</dbReference>
<evidence type="ECO:0000259" key="14">
    <source>
        <dbReference type="Pfam" id="PF00108"/>
    </source>
</evidence>
<dbReference type="PROSITE" id="PS00098">
    <property type="entry name" value="THIOLASE_1"/>
    <property type="match status" value="1"/>
</dbReference>
<keyword evidence="10" id="KW-0496">Mitochondrion</keyword>
<dbReference type="GeneID" id="100897794"/>
<evidence type="ECO:0000256" key="4">
    <source>
        <dbReference type="ARBA" id="ARBA00011881"/>
    </source>
</evidence>
<comment type="subunit">
    <text evidence="4">Homotetramer.</text>
</comment>
<evidence type="ECO:0000256" key="1">
    <source>
        <dbReference type="ARBA" id="ARBA00004173"/>
    </source>
</evidence>
<comment type="subcellular location">
    <subcellularLocation>
        <location evidence="1">Mitochondrion</location>
    </subcellularLocation>
</comment>
<keyword evidence="16" id="KW-1185">Reference proteome</keyword>
<dbReference type="PANTHER" id="PTHR18919:SF156">
    <property type="entry name" value="ACETYL-COA ACETYLTRANSFERASE, MITOCHONDRIAL"/>
    <property type="match status" value="1"/>
</dbReference>
<evidence type="ECO:0000256" key="9">
    <source>
        <dbReference type="ARBA" id="ARBA00022958"/>
    </source>
</evidence>
<dbReference type="Proteomes" id="UP000694867">
    <property type="component" value="Unplaced"/>
</dbReference>
<evidence type="ECO:0000256" key="7">
    <source>
        <dbReference type="ARBA" id="ARBA00022723"/>
    </source>
</evidence>
<evidence type="ECO:0000313" key="17">
    <source>
        <dbReference type="RefSeq" id="XP_003747671.1"/>
    </source>
</evidence>
<evidence type="ECO:0000256" key="10">
    <source>
        <dbReference type="ARBA" id="ARBA00023128"/>
    </source>
</evidence>
<keyword evidence="7" id="KW-0479">Metal-binding</keyword>
<organism evidence="16 17">
    <name type="scientific">Galendromus occidentalis</name>
    <name type="common">western predatory mite</name>
    <dbReference type="NCBI Taxonomy" id="34638"/>
    <lineage>
        <taxon>Eukaryota</taxon>
        <taxon>Metazoa</taxon>
        <taxon>Ecdysozoa</taxon>
        <taxon>Arthropoda</taxon>
        <taxon>Chelicerata</taxon>
        <taxon>Arachnida</taxon>
        <taxon>Acari</taxon>
        <taxon>Parasitiformes</taxon>
        <taxon>Mesostigmata</taxon>
        <taxon>Gamasina</taxon>
        <taxon>Phytoseioidea</taxon>
        <taxon>Phytoseiidae</taxon>
        <taxon>Typhlodrominae</taxon>
        <taxon>Galendromus</taxon>
    </lineage>
</organism>
<dbReference type="CTD" id="38"/>
<dbReference type="InterPro" id="IPR020617">
    <property type="entry name" value="Thiolase_C"/>
</dbReference>
<feature type="active site" description="Proton acceptor" evidence="12">
    <location>
        <position position="397"/>
    </location>
</feature>
<dbReference type="Gene3D" id="3.40.47.10">
    <property type="match status" value="1"/>
</dbReference>
<evidence type="ECO:0000256" key="6">
    <source>
        <dbReference type="ARBA" id="ARBA00022679"/>
    </source>
</evidence>
<dbReference type="EC" id="2.3.1.9" evidence="5"/>
<dbReference type="RefSeq" id="XP_003747671.1">
    <property type="nucleotide sequence ID" value="XM_003747623.2"/>
</dbReference>
<comment type="pathway">
    <text evidence="2">Lipid metabolism.</text>
</comment>
<dbReference type="Pfam" id="PF02803">
    <property type="entry name" value="Thiolase_C"/>
    <property type="match status" value="1"/>
</dbReference>
<evidence type="ECO:0000313" key="16">
    <source>
        <dbReference type="Proteomes" id="UP000694867"/>
    </source>
</evidence>
<dbReference type="InterPro" id="IPR020616">
    <property type="entry name" value="Thiolase_N"/>
</dbReference>
<evidence type="ECO:0000256" key="3">
    <source>
        <dbReference type="ARBA" id="ARBA00010982"/>
    </source>
</evidence>
<sequence>MLRALGKNIAVTSFRTMTSSATDAVVIVSYARTPIGSFRGSLAALKATELGSIAIRGALEKAGVKPEQIDEVYMGNVLQAMGGQAPARQASLGAGIPTSVPCTTVNKVCASGMKAIAMAAQNILTGDAEIMVAGGMESMSNAPYYMARGETPYGGIQLKDSIVHDGLWDVYNQFHMGMCAETTNEKLNITREDQDTYAQKSYKQAQAAAANGIFKREIVPVTIKGVRGKPDTVVTDDEEYKKADFAKFPSLRPVFKKDGGSVTAANASSLNDGAAAVVLMSQAKASSLGLTPLARIVAFGDAATEPVDFPLAPNLVMPKVLKKANLSLDQISMFEINEAFSCVAVAAIKTLKLDPSKVNVNGGGVSIGHPIGMSGTRIVGHMAVNLKSGQYGLAGICNGGGGAGGMLLQGI</sequence>
<keyword evidence="6 13" id="KW-0808">Transferase</keyword>
<name>A0AAJ6QY65_9ACAR</name>
<evidence type="ECO:0000256" key="5">
    <source>
        <dbReference type="ARBA" id="ARBA00012705"/>
    </source>
</evidence>
<keyword evidence="11 13" id="KW-0012">Acyltransferase</keyword>
<dbReference type="PIRSF" id="PIRSF000429">
    <property type="entry name" value="Ac-CoA_Ac_transf"/>
    <property type="match status" value="1"/>
</dbReference>
<dbReference type="InterPro" id="IPR002155">
    <property type="entry name" value="Thiolase"/>
</dbReference>
<feature type="domain" description="Thiolase C-terminal" evidence="15">
    <location>
        <begin position="290"/>
        <end position="409"/>
    </location>
</feature>
<evidence type="ECO:0000256" key="2">
    <source>
        <dbReference type="ARBA" id="ARBA00005189"/>
    </source>
</evidence>
<comment type="similarity">
    <text evidence="3 13">Belongs to the thiolase-like superfamily. Thiolase family.</text>
</comment>
<dbReference type="GO" id="GO:0006635">
    <property type="term" value="P:fatty acid beta-oxidation"/>
    <property type="evidence" value="ECO:0007669"/>
    <property type="project" value="TreeGrafter"/>
</dbReference>
<dbReference type="NCBIfam" id="TIGR01930">
    <property type="entry name" value="AcCoA-C-Actrans"/>
    <property type="match status" value="1"/>
</dbReference>
<reference evidence="17" key="1">
    <citation type="submission" date="2025-08" db="UniProtKB">
        <authorList>
            <consortium name="RefSeq"/>
        </authorList>
    </citation>
    <scope>IDENTIFICATION</scope>
</reference>
<dbReference type="AlphaFoldDB" id="A0AAJ6QY65"/>
<proteinExistence type="inferred from homology"/>
<feature type="domain" description="Thiolase N-terminal" evidence="14">
    <location>
        <begin position="25"/>
        <end position="282"/>
    </location>
</feature>